<evidence type="ECO:0000313" key="1">
    <source>
        <dbReference type="EMBL" id="SPM28039.1"/>
    </source>
</evidence>
<dbReference type="OrthoDB" id="4739093at2"/>
<organism evidence="1 2">
    <name type="scientific">Mycobacterium terramassiliense</name>
    <dbReference type="NCBI Taxonomy" id="1841859"/>
    <lineage>
        <taxon>Bacteria</taxon>
        <taxon>Bacillati</taxon>
        <taxon>Actinomycetota</taxon>
        <taxon>Actinomycetes</taxon>
        <taxon>Mycobacteriales</taxon>
        <taxon>Mycobacteriaceae</taxon>
        <taxon>Mycobacterium</taxon>
    </lineage>
</organism>
<evidence type="ECO:0008006" key="3">
    <source>
        <dbReference type="Google" id="ProtNLM"/>
    </source>
</evidence>
<name>A0A2U3N977_9MYCO</name>
<dbReference type="AlphaFoldDB" id="A0A2U3N977"/>
<evidence type="ECO:0000313" key="2">
    <source>
        <dbReference type="Proteomes" id="UP000241595"/>
    </source>
</evidence>
<dbReference type="EMBL" id="FTRV01000010">
    <property type="protein sequence ID" value="SPM28039.1"/>
    <property type="molecule type" value="Genomic_DNA"/>
</dbReference>
<accession>A0A2U3N977</accession>
<reference evidence="1 2" key="1">
    <citation type="submission" date="2017-01" db="EMBL/GenBank/DDBJ databases">
        <authorList>
            <consortium name="Urmite Genomes"/>
        </authorList>
    </citation>
    <scope>NUCLEOTIDE SEQUENCE [LARGE SCALE GENOMIC DNA]</scope>
    <source>
        <strain evidence="1 2">AB308</strain>
    </source>
</reference>
<gene>
    <name evidence="1" type="ORF">MTAB308_1524</name>
</gene>
<protein>
    <recommendedName>
        <fullName evidence="3">Sensory transduction regulator</fullName>
    </recommendedName>
</protein>
<sequence length="156" mass="17169">MTTGSLCTNLIERYLSTSGLRFLRGEHDGEYFCVVDAGSGRLHVHLQGSPSFDDMLSVSVSPGRFFPGADRAWLTRFADTWNQRNRGVTAIVRGSADSERIGLVARRSQWIPEGIAFERFASFVDRTIAEAVELFAEAAVVIELASTTQPVLRDAS</sequence>
<proteinExistence type="predicted"/>
<keyword evidence="2" id="KW-1185">Reference proteome</keyword>
<dbReference type="RefSeq" id="WP_077098859.1">
    <property type="nucleotide sequence ID" value="NZ_LT717699.1"/>
</dbReference>
<dbReference type="Proteomes" id="UP000241595">
    <property type="component" value="Unassembled WGS sequence"/>
</dbReference>